<sequence length="325" mass="36808">MGSENQLYTCEICGAEFETPEAKGGHKRGHQLKISREELLSELRRLADVSGRAPTMKMMDEYGAYSSGCVRQRFGTWGDALREIGLSPNTRYNIPSDEVKEDIRSVAAKLGGPPTALEYGEQGDFSVTLAQNLFGSWNEALFSAGLEPQFEYRIPENVLLDEIRTLVETLGKVPTATDMNEYGRFSHRCYFDRWDGWQAAVRAAGYEPIGRSGPANGNWKADSKDERRYYGPNWETQRAKALERDSYMCQTPGCDWSQTAHREAFGNGLHVHHIEPLSSFEDRGNNVDFEQANRLKNLVTVCVQHHHLWERVSPLRLDVSRSPQD</sequence>
<reference evidence="2" key="1">
    <citation type="journal article" date="2021" name="Front. Microbiol.">
        <title>Cellular and Genomic Properties of Haloferax gibbonsii LR2-5, the Host of Euryarchaeal Virus HFTV1.</title>
        <authorList>
            <person name="Tittes C."/>
            <person name="Schwarzer S."/>
            <person name="Pfeiffer F."/>
            <person name="Dyall-Smith M."/>
            <person name="Rodriguez-Franco M."/>
            <person name="Oksanen H.M."/>
            <person name="Quax T.E.F."/>
        </authorList>
    </citation>
    <scope>NUCLEOTIDE SEQUENCE</scope>
    <source>
        <strain evidence="2">LR2-5</strain>
    </source>
</reference>
<proteinExistence type="predicted"/>
<dbReference type="AlphaFoldDB" id="A0A871BD59"/>
<dbReference type="InterPro" id="IPR041025">
    <property type="entry name" value="HNH_repeat"/>
</dbReference>
<dbReference type="InterPro" id="IPR003615">
    <property type="entry name" value="HNH_nuc"/>
</dbReference>
<dbReference type="RefSeq" id="WP_241768221.1">
    <property type="nucleotide sequence ID" value="NZ_CP063205.1"/>
</dbReference>
<dbReference type="Pfam" id="PF18780">
    <property type="entry name" value="HNH_repeat"/>
    <property type="match status" value="3"/>
</dbReference>
<gene>
    <name evidence="2" type="ORF">HfgLR_02990</name>
</gene>
<dbReference type="SMART" id="SM00507">
    <property type="entry name" value="HNHc"/>
    <property type="match status" value="1"/>
</dbReference>
<protein>
    <recommendedName>
        <fullName evidence="1">C2H2-type domain-containing protein</fullName>
    </recommendedName>
</protein>
<evidence type="ECO:0000313" key="3">
    <source>
        <dbReference type="Proteomes" id="UP000663064"/>
    </source>
</evidence>
<feature type="domain" description="C2H2-type" evidence="1">
    <location>
        <begin position="10"/>
        <end position="30"/>
    </location>
</feature>
<dbReference type="CDD" id="cd00085">
    <property type="entry name" value="HNHc"/>
    <property type="match status" value="1"/>
</dbReference>
<dbReference type="InterPro" id="IPR013087">
    <property type="entry name" value="Znf_C2H2_type"/>
</dbReference>
<accession>A0A871BD59</accession>
<evidence type="ECO:0000259" key="1">
    <source>
        <dbReference type="PROSITE" id="PS00028"/>
    </source>
</evidence>
<name>A0A871BD59_HALGI</name>
<organism evidence="2 3">
    <name type="scientific">Haloferax gibbonsii</name>
    <dbReference type="NCBI Taxonomy" id="35746"/>
    <lineage>
        <taxon>Archaea</taxon>
        <taxon>Methanobacteriati</taxon>
        <taxon>Methanobacteriota</taxon>
        <taxon>Stenosarchaea group</taxon>
        <taxon>Halobacteria</taxon>
        <taxon>Halobacteriales</taxon>
        <taxon>Haloferacaceae</taxon>
        <taxon>Haloferax</taxon>
    </lineage>
</organism>
<dbReference type="EMBL" id="CP063205">
    <property type="protein sequence ID" value="QOS10746.1"/>
    <property type="molecule type" value="Genomic_DNA"/>
</dbReference>
<dbReference type="PROSITE" id="PS00028">
    <property type="entry name" value="ZINC_FINGER_C2H2_1"/>
    <property type="match status" value="1"/>
</dbReference>
<dbReference type="Proteomes" id="UP000663064">
    <property type="component" value="Chromosome"/>
</dbReference>
<dbReference type="GeneID" id="59458263"/>
<evidence type="ECO:0000313" key="2">
    <source>
        <dbReference type="EMBL" id="QOS10746.1"/>
    </source>
</evidence>